<dbReference type="InterPro" id="IPR012677">
    <property type="entry name" value="Nucleotide-bd_a/b_plait_sf"/>
</dbReference>
<reference evidence="4" key="3">
    <citation type="submission" date="2016-03" db="UniProtKB">
        <authorList>
            <consortium name="EnsemblProtists"/>
        </authorList>
    </citation>
    <scope>IDENTIFICATION</scope>
</reference>
<name>L1JU49_GUITC</name>
<dbReference type="CDD" id="cd00590">
    <property type="entry name" value="RRM_SF"/>
    <property type="match status" value="2"/>
</dbReference>
<proteinExistence type="predicted"/>
<evidence type="ECO:0000313" key="4">
    <source>
        <dbReference type="EnsemblProtists" id="EKX51725"/>
    </source>
</evidence>
<sequence>MSLGRKPPFALWVGNVDPERVDAKDLWEAFARYGDMCKPREHGARAVELLVENKAAIVNFASYDHACAALRGLQGALIGKITRPGLSISWHKRQQDEPPQKQVILTAEKGQRERPPFFGLWVGNVHATLVQEEEFRNAFEKFGELCNPQIHGVPSVNILPESSSAFVNFSRYEDASAAKKGLQGKLVGGAGPLRINASDLMQEYEQQQQQQELPQHSLAEKLAGRFGADAQLLSARLGIFTGDPAALACFGDLCGEEGPIYELLGGEIYLYDAGDVITFFQTRPGSTGLVE</sequence>
<feature type="domain" description="RRM" evidence="2">
    <location>
        <begin position="118"/>
        <end position="200"/>
    </location>
</feature>
<evidence type="ECO:0000313" key="3">
    <source>
        <dbReference type="EMBL" id="EKX51725.1"/>
    </source>
</evidence>
<dbReference type="Gene3D" id="3.30.70.330">
    <property type="match status" value="2"/>
</dbReference>
<dbReference type="HOGENOM" id="CLU_957921_0_0_1"/>
<dbReference type="GO" id="GO:0003723">
    <property type="term" value="F:RNA binding"/>
    <property type="evidence" value="ECO:0007669"/>
    <property type="project" value="UniProtKB-UniRule"/>
</dbReference>
<dbReference type="Proteomes" id="UP000011087">
    <property type="component" value="Unassembled WGS sequence"/>
</dbReference>
<dbReference type="PANTHER" id="PTHR47678:SF4">
    <property type="entry name" value="SHOCK PROTEIN 70 (HSP70)-INTERACTING PROTEIN, PUTATIVE-RELATED"/>
    <property type="match status" value="1"/>
</dbReference>
<accession>L1JU49</accession>
<dbReference type="PANTHER" id="PTHR47678">
    <property type="entry name" value="TETRATRICOPEPTIDE REPEAT PROTEIN 31"/>
    <property type="match status" value="1"/>
</dbReference>
<evidence type="ECO:0000256" key="1">
    <source>
        <dbReference type="PROSITE-ProRule" id="PRU00176"/>
    </source>
</evidence>
<dbReference type="PROSITE" id="PS50102">
    <property type="entry name" value="RRM"/>
    <property type="match status" value="1"/>
</dbReference>
<keyword evidence="5" id="KW-1185">Reference proteome</keyword>
<dbReference type="SMART" id="SM00360">
    <property type="entry name" value="RRM"/>
    <property type="match status" value="2"/>
</dbReference>
<reference evidence="3 5" key="1">
    <citation type="journal article" date="2012" name="Nature">
        <title>Algal genomes reveal evolutionary mosaicism and the fate of nucleomorphs.</title>
        <authorList>
            <consortium name="DOE Joint Genome Institute"/>
            <person name="Curtis B.A."/>
            <person name="Tanifuji G."/>
            <person name="Burki F."/>
            <person name="Gruber A."/>
            <person name="Irimia M."/>
            <person name="Maruyama S."/>
            <person name="Arias M.C."/>
            <person name="Ball S.G."/>
            <person name="Gile G.H."/>
            <person name="Hirakawa Y."/>
            <person name="Hopkins J.F."/>
            <person name="Kuo A."/>
            <person name="Rensing S.A."/>
            <person name="Schmutz J."/>
            <person name="Symeonidi A."/>
            <person name="Elias M."/>
            <person name="Eveleigh R.J."/>
            <person name="Herman E.K."/>
            <person name="Klute M.J."/>
            <person name="Nakayama T."/>
            <person name="Obornik M."/>
            <person name="Reyes-Prieto A."/>
            <person name="Armbrust E.V."/>
            <person name="Aves S.J."/>
            <person name="Beiko R.G."/>
            <person name="Coutinho P."/>
            <person name="Dacks J.B."/>
            <person name="Durnford D.G."/>
            <person name="Fast N.M."/>
            <person name="Green B.R."/>
            <person name="Grisdale C.J."/>
            <person name="Hempel F."/>
            <person name="Henrissat B."/>
            <person name="Hoppner M.P."/>
            <person name="Ishida K."/>
            <person name="Kim E."/>
            <person name="Koreny L."/>
            <person name="Kroth P.G."/>
            <person name="Liu Y."/>
            <person name="Malik S.B."/>
            <person name="Maier U.G."/>
            <person name="McRose D."/>
            <person name="Mock T."/>
            <person name="Neilson J.A."/>
            <person name="Onodera N.T."/>
            <person name="Poole A.M."/>
            <person name="Pritham E.J."/>
            <person name="Richards T.A."/>
            <person name="Rocap G."/>
            <person name="Roy S.W."/>
            <person name="Sarai C."/>
            <person name="Schaack S."/>
            <person name="Shirato S."/>
            <person name="Slamovits C.H."/>
            <person name="Spencer D.F."/>
            <person name="Suzuki S."/>
            <person name="Worden A.Z."/>
            <person name="Zauner S."/>
            <person name="Barry K."/>
            <person name="Bell C."/>
            <person name="Bharti A.K."/>
            <person name="Crow J.A."/>
            <person name="Grimwood J."/>
            <person name="Kramer R."/>
            <person name="Lindquist E."/>
            <person name="Lucas S."/>
            <person name="Salamov A."/>
            <person name="McFadden G.I."/>
            <person name="Lane C.E."/>
            <person name="Keeling P.J."/>
            <person name="Gray M.W."/>
            <person name="Grigoriev I.V."/>
            <person name="Archibald J.M."/>
        </authorList>
    </citation>
    <scope>NUCLEOTIDE SEQUENCE</scope>
    <source>
        <strain evidence="3 5">CCMP2712</strain>
    </source>
</reference>
<reference evidence="5" key="2">
    <citation type="submission" date="2012-11" db="EMBL/GenBank/DDBJ databases">
        <authorList>
            <person name="Kuo A."/>
            <person name="Curtis B.A."/>
            <person name="Tanifuji G."/>
            <person name="Burki F."/>
            <person name="Gruber A."/>
            <person name="Irimia M."/>
            <person name="Maruyama S."/>
            <person name="Arias M.C."/>
            <person name="Ball S.G."/>
            <person name="Gile G.H."/>
            <person name="Hirakawa Y."/>
            <person name="Hopkins J.F."/>
            <person name="Rensing S.A."/>
            <person name="Schmutz J."/>
            <person name="Symeonidi A."/>
            <person name="Elias M."/>
            <person name="Eveleigh R.J."/>
            <person name="Herman E.K."/>
            <person name="Klute M.J."/>
            <person name="Nakayama T."/>
            <person name="Obornik M."/>
            <person name="Reyes-Prieto A."/>
            <person name="Armbrust E.V."/>
            <person name="Aves S.J."/>
            <person name="Beiko R.G."/>
            <person name="Coutinho P."/>
            <person name="Dacks J.B."/>
            <person name="Durnford D.G."/>
            <person name="Fast N.M."/>
            <person name="Green B.R."/>
            <person name="Grisdale C."/>
            <person name="Hempe F."/>
            <person name="Henrissat B."/>
            <person name="Hoppner M.P."/>
            <person name="Ishida K.-I."/>
            <person name="Kim E."/>
            <person name="Koreny L."/>
            <person name="Kroth P.G."/>
            <person name="Liu Y."/>
            <person name="Malik S.-B."/>
            <person name="Maier U.G."/>
            <person name="McRose D."/>
            <person name="Mock T."/>
            <person name="Neilson J.A."/>
            <person name="Onodera N.T."/>
            <person name="Poole A.M."/>
            <person name="Pritham E.J."/>
            <person name="Richards T.A."/>
            <person name="Rocap G."/>
            <person name="Roy S.W."/>
            <person name="Sarai C."/>
            <person name="Schaack S."/>
            <person name="Shirato S."/>
            <person name="Slamovits C.H."/>
            <person name="Spencer D.F."/>
            <person name="Suzuki S."/>
            <person name="Worden A.Z."/>
            <person name="Zauner S."/>
            <person name="Barry K."/>
            <person name="Bell C."/>
            <person name="Bharti A.K."/>
            <person name="Crow J.A."/>
            <person name="Grimwood J."/>
            <person name="Kramer R."/>
            <person name="Lindquist E."/>
            <person name="Lucas S."/>
            <person name="Salamov A."/>
            <person name="McFadden G.I."/>
            <person name="Lane C.E."/>
            <person name="Keeling P.J."/>
            <person name="Gray M.W."/>
            <person name="Grigoriev I.V."/>
            <person name="Archibald J.M."/>
        </authorList>
    </citation>
    <scope>NUCLEOTIDE SEQUENCE</scope>
    <source>
        <strain evidence="5">CCMP2712</strain>
    </source>
</reference>
<organism evidence="3">
    <name type="scientific">Guillardia theta (strain CCMP2712)</name>
    <name type="common">Cryptophyte</name>
    <dbReference type="NCBI Taxonomy" id="905079"/>
    <lineage>
        <taxon>Eukaryota</taxon>
        <taxon>Cryptophyceae</taxon>
        <taxon>Pyrenomonadales</taxon>
        <taxon>Geminigeraceae</taxon>
        <taxon>Guillardia</taxon>
    </lineage>
</organism>
<dbReference type="AlphaFoldDB" id="L1JU49"/>
<dbReference type="Pfam" id="PF00076">
    <property type="entry name" value="RRM_1"/>
    <property type="match status" value="1"/>
</dbReference>
<dbReference type="EMBL" id="JH992974">
    <property type="protein sequence ID" value="EKX51725.1"/>
    <property type="molecule type" value="Genomic_DNA"/>
</dbReference>
<keyword evidence="1" id="KW-0694">RNA-binding</keyword>
<dbReference type="EnsemblProtists" id="EKX51725">
    <property type="protein sequence ID" value="EKX51725"/>
    <property type="gene ID" value="GUITHDRAFT_150786"/>
</dbReference>
<dbReference type="GeneID" id="17308510"/>
<dbReference type="PaxDb" id="55529-EKX51725"/>
<dbReference type="SUPFAM" id="SSF54928">
    <property type="entry name" value="RNA-binding domain, RBD"/>
    <property type="match status" value="1"/>
</dbReference>
<dbReference type="KEGG" id="gtt:GUITHDRAFT_150786"/>
<evidence type="ECO:0000259" key="2">
    <source>
        <dbReference type="PROSITE" id="PS50102"/>
    </source>
</evidence>
<dbReference type="OrthoDB" id="2017782at2759"/>
<dbReference type="InterPro" id="IPR000504">
    <property type="entry name" value="RRM_dom"/>
</dbReference>
<dbReference type="InterPro" id="IPR035979">
    <property type="entry name" value="RBD_domain_sf"/>
</dbReference>
<dbReference type="STRING" id="905079.L1JU49"/>
<gene>
    <name evidence="3" type="ORF">GUITHDRAFT_150786</name>
</gene>
<protein>
    <recommendedName>
        <fullName evidence="2">RRM domain-containing protein</fullName>
    </recommendedName>
</protein>
<evidence type="ECO:0000313" key="5">
    <source>
        <dbReference type="Proteomes" id="UP000011087"/>
    </source>
</evidence>
<dbReference type="RefSeq" id="XP_005838705.1">
    <property type="nucleotide sequence ID" value="XM_005838648.1"/>
</dbReference>